<organism evidence="1 2">
    <name type="scientific">Smallanthus sonchifolius</name>
    <dbReference type="NCBI Taxonomy" id="185202"/>
    <lineage>
        <taxon>Eukaryota</taxon>
        <taxon>Viridiplantae</taxon>
        <taxon>Streptophyta</taxon>
        <taxon>Embryophyta</taxon>
        <taxon>Tracheophyta</taxon>
        <taxon>Spermatophyta</taxon>
        <taxon>Magnoliopsida</taxon>
        <taxon>eudicotyledons</taxon>
        <taxon>Gunneridae</taxon>
        <taxon>Pentapetalae</taxon>
        <taxon>asterids</taxon>
        <taxon>campanulids</taxon>
        <taxon>Asterales</taxon>
        <taxon>Asteraceae</taxon>
        <taxon>Asteroideae</taxon>
        <taxon>Heliantheae alliance</taxon>
        <taxon>Millerieae</taxon>
        <taxon>Smallanthus</taxon>
    </lineage>
</organism>
<keyword evidence="2" id="KW-1185">Reference proteome</keyword>
<protein>
    <submittedName>
        <fullName evidence="1">Uncharacterized protein</fullName>
    </submittedName>
</protein>
<sequence>MPSTSDGITTTNWIQISHGSSLHDTDSMPKTATVPLHLIRNLPHPLSHTLDLSPAIPLKNQMEKSRIHRVSSIFDSWLKIPNLRCIQAVFQHHHLLWFHLL</sequence>
<gene>
    <name evidence="1" type="ORF">L1987_25294</name>
</gene>
<name>A0ACB9INR9_9ASTR</name>
<dbReference type="EMBL" id="CM042025">
    <property type="protein sequence ID" value="KAI3809323.1"/>
    <property type="molecule type" value="Genomic_DNA"/>
</dbReference>
<accession>A0ACB9INR9</accession>
<comment type="caution">
    <text evidence="1">The sequence shown here is derived from an EMBL/GenBank/DDBJ whole genome shotgun (WGS) entry which is preliminary data.</text>
</comment>
<evidence type="ECO:0000313" key="1">
    <source>
        <dbReference type="EMBL" id="KAI3809323.1"/>
    </source>
</evidence>
<evidence type="ECO:0000313" key="2">
    <source>
        <dbReference type="Proteomes" id="UP001056120"/>
    </source>
</evidence>
<dbReference type="Proteomes" id="UP001056120">
    <property type="component" value="Linkage Group LG08"/>
</dbReference>
<reference evidence="1 2" key="2">
    <citation type="journal article" date="2022" name="Mol. Ecol. Resour.">
        <title>The genomes of chicory, endive, great burdock and yacon provide insights into Asteraceae paleo-polyploidization history and plant inulin production.</title>
        <authorList>
            <person name="Fan W."/>
            <person name="Wang S."/>
            <person name="Wang H."/>
            <person name="Wang A."/>
            <person name="Jiang F."/>
            <person name="Liu H."/>
            <person name="Zhao H."/>
            <person name="Xu D."/>
            <person name="Zhang Y."/>
        </authorList>
    </citation>
    <scope>NUCLEOTIDE SEQUENCE [LARGE SCALE GENOMIC DNA]</scope>
    <source>
        <strain evidence="2">cv. Yunnan</strain>
        <tissue evidence="1">Leaves</tissue>
    </source>
</reference>
<reference evidence="2" key="1">
    <citation type="journal article" date="2022" name="Mol. Ecol. Resour.">
        <title>The genomes of chicory, endive, great burdock and yacon provide insights into Asteraceae palaeo-polyploidization history and plant inulin production.</title>
        <authorList>
            <person name="Fan W."/>
            <person name="Wang S."/>
            <person name="Wang H."/>
            <person name="Wang A."/>
            <person name="Jiang F."/>
            <person name="Liu H."/>
            <person name="Zhao H."/>
            <person name="Xu D."/>
            <person name="Zhang Y."/>
        </authorList>
    </citation>
    <scope>NUCLEOTIDE SEQUENCE [LARGE SCALE GENOMIC DNA]</scope>
    <source>
        <strain evidence="2">cv. Yunnan</strain>
    </source>
</reference>
<proteinExistence type="predicted"/>